<evidence type="ECO:0000313" key="10">
    <source>
        <dbReference type="EMBL" id="OAI12517.1"/>
    </source>
</evidence>
<dbReference type="Gene3D" id="3.40.630.30">
    <property type="match status" value="1"/>
</dbReference>
<dbReference type="NCBIfam" id="NF003641">
    <property type="entry name" value="PRK05279.1"/>
    <property type="match status" value="1"/>
</dbReference>
<name>A0A177N3E7_9GAMM</name>
<dbReference type="InterPro" id="IPR016181">
    <property type="entry name" value="Acyl_CoA_acyltransferase"/>
</dbReference>
<dbReference type="AlphaFoldDB" id="A0A177N3E7"/>
<dbReference type="UniPathway" id="UPA00068">
    <property type="reaction ID" value="UER00106"/>
</dbReference>
<accession>A0A177N3E7</accession>
<dbReference type="PROSITE" id="PS51186">
    <property type="entry name" value="GNAT"/>
    <property type="match status" value="1"/>
</dbReference>
<evidence type="ECO:0000256" key="6">
    <source>
        <dbReference type="ARBA" id="ARBA00023315"/>
    </source>
</evidence>
<comment type="catalytic activity">
    <reaction evidence="7 8">
        <text>L-glutamate + acetyl-CoA = N-acetyl-L-glutamate + CoA + H(+)</text>
        <dbReference type="Rhea" id="RHEA:24292"/>
        <dbReference type="ChEBI" id="CHEBI:15378"/>
        <dbReference type="ChEBI" id="CHEBI:29985"/>
        <dbReference type="ChEBI" id="CHEBI:44337"/>
        <dbReference type="ChEBI" id="CHEBI:57287"/>
        <dbReference type="ChEBI" id="CHEBI:57288"/>
        <dbReference type="EC" id="2.3.1.1"/>
    </reaction>
</comment>
<comment type="similarity">
    <text evidence="2 8">Belongs to the acetyltransferase family. ArgA subfamily.</text>
</comment>
<dbReference type="EC" id="2.3.1.1" evidence="8"/>
<keyword evidence="4 8" id="KW-0028">Amino-acid biosynthesis</keyword>
<feature type="domain" description="N-acetyltransferase" evidence="9">
    <location>
        <begin position="291"/>
        <end position="431"/>
    </location>
</feature>
<dbReference type="InterPro" id="IPR000182">
    <property type="entry name" value="GNAT_dom"/>
</dbReference>
<evidence type="ECO:0000256" key="5">
    <source>
        <dbReference type="ARBA" id="ARBA00022679"/>
    </source>
</evidence>
<proteinExistence type="inferred from homology"/>
<dbReference type="SUPFAM" id="SSF55729">
    <property type="entry name" value="Acyl-CoA N-acyltransferases (Nat)"/>
    <property type="match status" value="1"/>
</dbReference>
<comment type="caution">
    <text evidence="10">The sequence shown here is derived from an EMBL/GenBank/DDBJ whole genome shotgun (WGS) entry which is preliminary data.</text>
</comment>
<sequence length="438" mass="47911">MAPQSTFVAWFRNSSPYIHAHRNRTFVIFFGGNAVGEADFDNLIHDFALLKSLGVRLVLVYGIRAQIDEQLAEHGDTPKFHHHLRITDATTLQYVKQAAGLVRVEIEALLSMGVSGSPMAGAQIRVASGNFVTAKPLGVLDGIDYCYTGTVRKIDAQAIHQQLDQNNVVLISPVGYSPSGEVFNLSAEEVATEVAIALQAEKLILLTEQSCIDPASGAALLQLTTEQAAELLNKTPALPDAVARSLAAAMQSCRQGVQRAHLINRHVDGALLLELFTRDGIGTLVSSTAFETIRPATLDDIGGIMELIKPLEVQGILVKRSREKLEMEIGDYIVIERDGLIIGCTAFHVMADAGSAELACLAVHNDYRNGGRGDSLLNYLVSQARTRSIRRLFVRTTQTLHWFVERGFTPCSVEDLPAPMQSAYNYQRNSKLLYKDVL</sequence>
<dbReference type="CDD" id="cd04301">
    <property type="entry name" value="NAT_SF"/>
    <property type="match status" value="1"/>
</dbReference>
<keyword evidence="8" id="KW-0963">Cytoplasm</keyword>
<dbReference type="InterPro" id="IPR010167">
    <property type="entry name" value="NH2A_AcTrfase"/>
</dbReference>
<dbReference type="InterPro" id="IPR033719">
    <property type="entry name" value="NAGS_kin"/>
</dbReference>
<dbReference type="PANTHER" id="PTHR30602:SF12">
    <property type="entry name" value="AMINO-ACID ACETYLTRANSFERASE NAGS1, CHLOROPLASTIC-RELATED"/>
    <property type="match status" value="1"/>
</dbReference>
<dbReference type="GO" id="GO:0004042">
    <property type="term" value="F:L-glutamate N-acetyltransferase activity"/>
    <property type="evidence" value="ECO:0007669"/>
    <property type="project" value="UniProtKB-UniRule"/>
</dbReference>
<dbReference type="Gene3D" id="3.40.1160.10">
    <property type="entry name" value="Acetylglutamate kinase-like"/>
    <property type="match status" value="1"/>
</dbReference>
<dbReference type="OrthoDB" id="9802238at2"/>
<dbReference type="HAMAP" id="MF_01105">
    <property type="entry name" value="N_acetyl_glu_synth"/>
    <property type="match status" value="1"/>
</dbReference>
<comment type="miscellaneous">
    <text evidence="8">In bacteria which possess the bifunctional enzyme ornithine acetyltransferase/N-acetylglutamate synthase (ArgJ), ArgA fulfills an anaplerotic role.</text>
</comment>
<dbReference type="EMBL" id="LUUJ01000110">
    <property type="protein sequence ID" value="OAI12517.1"/>
    <property type="molecule type" value="Genomic_DNA"/>
</dbReference>
<dbReference type="InterPro" id="IPR036393">
    <property type="entry name" value="AceGlu_kinase-like_sf"/>
</dbReference>
<evidence type="ECO:0000313" key="11">
    <source>
        <dbReference type="Proteomes" id="UP000077857"/>
    </source>
</evidence>
<keyword evidence="6 8" id="KW-0012">Acyltransferase</keyword>
<organism evidence="10 11">
    <name type="scientific">Methylomonas koyamae</name>
    <dbReference type="NCBI Taxonomy" id="702114"/>
    <lineage>
        <taxon>Bacteria</taxon>
        <taxon>Pseudomonadati</taxon>
        <taxon>Pseudomonadota</taxon>
        <taxon>Gammaproteobacteria</taxon>
        <taxon>Methylococcales</taxon>
        <taxon>Methylococcaceae</taxon>
        <taxon>Methylomonas</taxon>
    </lineage>
</organism>
<evidence type="ECO:0000256" key="2">
    <source>
        <dbReference type="ARBA" id="ARBA00009145"/>
    </source>
</evidence>
<dbReference type="PIRSF" id="PIRSF000423">
    <property type="entry name" value="ArgA"/>
    <property type="match status" value="1"/>
</dbReference>
<dbReference type="CDD" id="cd04237">
    <property type="entry name" value="AAK_NAGS-ABP"/>
    <property type="match status" value="1"/>
</dbReference>
<keyword evidence="3 8" id="KW-0055">Arginine biosynthesis</keyword>
<comment type="subcellular location">
    <subcellularLocation>
        <location evidence="8">Cytoplasm</location>
    </subcellularLocation>
</comment>
<dbReference type="Proteomes" id="UP000077857">
    <property type="component" value="Unassembled WGS sequence"/>
</dbReference>
<evidence type="ECO:0000256" key="3">
    <source>
        <dbReference type="ARBA" id="ARBA00022571"/>
    </source>
</evidence>
<reference evidence="10 11" key="1">
    <citation type="submission" date="2016-03" db="EMBL/GenBank/DDBJ databases">
        <authorList>
            <person name="Ploux O."/>
        </authorList>
    </citation>
    <scope>NUCLEOTIDE SEQUENCE [LARGE SCALE GENOMIC DNA]</scope>
    <source>
        <strain evidence="10 11">R-45378</strain>
    </source>
</reference>
<evidence type="ECO:0000256" key="8">
    <source>
        <dbReference type="HAMAP-Rule" id="MF_01105"/>
    </source>
</evidence>
<dbReference type="RefSeq" id="WP_064041941.1">
    <property type="nucleotide sequence ID" value="NZ_LUUJ01000110.1"/>
</dbReference>
<dbReference type="NCBIfam" id="TIGR01890">
    <property type="entry name" value="N-Ac-Glu-synth"/>
    <property type="match status" value="1"/>
</dbReference>
<evidence type="ECO:0000256" key="4">
    <source>
        <dbReference type="ARBA" id="ARBA00022605"/>
    </source>
</evidence>
<dbReference type="InterPro" id="IPR001048">
    <property type="entry name" value="Asp/Glu/Uridylate_kinase"/>
</dbReference>
<evidence type="ECO:0000256" key="1">
    <source>
        <dbReference type="ARBA" id="ARBA00004925"/>
    </source>
</evidence>
<dbReference type="GO" id="GO:0005737">
    <property type="term" value="C:cytoplasm"/>
    <property type="evidence" value="ECO:0007669"/>
    <property type="project" value="UniProtKB-SubCell"/>
</dbReference>
<dbReference type="Pfam" id="PF00696">
    <property type="entry name" value="AA_kinase"/>
    <property type="match status" value="1"/>
</dbReference>
<evidence type="ECO:0000256" key="7">
    <source>
        <dbReference type="ARBA" id="ARBA00048372"/>
    </source>
</evidence>
<dbReference type="SUPFAM" id="SSF53633">
    <property type="entry name" value="Carbamate kinase-like"/>
    <property type="match status" value="1"/>
</dbReference>
<protein>
    <recommendedName>
        <fullName evidence="8">Amino-acid acetyltransferase</fullName>
        <ecNumber evidence="8">2.3.1.1</ecNumber>
    </recommendedName>
    <alternativeName>
        <fullName evidence="8">N-acetylglutamate synthase</fullName>
        <shortName evidence="8">AGS</shortName>
        <shortName evidence="8">NAGS</shortName>
    </alternativeName>
</protein>
<keyword evidence="5 8" id="KW-0808">Transferase</keyword>
<gene>
    <name evidence="8" type="primary">argA</name>
    <name evidence="10" type="ORF">A1507_02505</name>
</gene>
<dbReference type="Pfam" id="PF13508">
    <property type="entry name" value="Acetyltransf_7"/>
    <property type="match status" value="1"/>
</dbReference>
<dbReference type="GO" id="GO:0006526">
    <property type="term" value="P:L-arginine biosynthetic process"/>
    <property type="evidence" value="ECO:0007669"/>
    <property type="project" value="UniProtKB-UniRule"/>
</dbReference>
<dbReference type="PANTHER" id="PTHR30602">
    <property type="entry name" value="AMINO-ACID ACETYLTRANSFERASE"/>
    <property type="match status" value="1"/>
</dbReference>
<evidence type="ECO:0000259" key="9">
    <source>
        <dbReference type="PROSITE" id="PS51186"/>
    </source>
</evidence>
<comment type="pathway">
    <text evidence="1 8">Amino-acid biosynthesis; L-arginine biosynthesis; N(2)-acetyl-L-ornithine from L-glutamate: step 1/4.</text>
</comment>